<name>A0A6G9AY23_9BACT</name>
<evidence type="ECO:0000313" key="3">
    <source>
        <dbReference type="EMBL" id="QIP17239.1"/>
    </source>
</evidence>
<dbReference type="Gene3D" id="3.30.530.20">
    <property type="match status" value="1"/>
</dbReference>
<dbReference type="RefSeq" id="WP_167217891.1">
    <property type="nucleotide sequence ID" value="NZ_CP050063.1"/>
</dbReference>
<keyword evidence="4" id="KW-1185">Reference proteome</keyword>
<organism evidence="3 4">
    <name type="scientific">Spirosoma aureum</name>
    <dbReference type="NCBI Taxonomy" id="2692134"/>
    <lineage>
        <taxon>Bacteria</taxon>
        <taxon>Pseudomonadati</taxon>
        <taxon>Bacteroidota</taxon>
        <taxon>Cytophagia</taxon>
        <taxon>Cytophagales</taxon>
        <taxon>Cytophagaceae</taxon>
        <taxon>Spirosoma</taxon>
    </lineage>
</organism>
<comment type="similarity">
    <text evidence="1">Belongs to the AHA1 family.</text>
</comment>
<dbReference type="KEGG" id="spib:G8759_33655"/>
<dbReference type="InterPro" id="IPR023393">
    <property type="entry name" value="START-like_dom_sf"/>
</dbReference>
<gene>
    <name evidence="3" type="ORF">G8759_33655</name>
</gene>
<evidence type="ECO:0000256" key="1">
    <source>
        <dbReference type="ARBA" id="ARBA00006817"/>
    </source>
</evidence>
<reference evidence="3 4" key="1">
    <citation type="submission" date="2020-03" db="EMBL/GenBank/DDBJ databases">
        <authorList>
            <person name="Kim M.K."/>
        </authorList>
    </citation>
    <scope>NUCLEOTIDE SEQUENCE [LARGE SCALE GENOMIC DNA]</scope>
    <source>
        <strain evidence="3 4">BT328</strain>
    </source>
</reference>
<feature type="domain" description="Activator of Hsp90 ATPase homologue 1/2-like C-terminal" evidence="2">
    <location>
        <begin position="13"/>
        <end position="142"/>
    </location>
</feature>
<protein>
    <recommendedName>
        <fullName evidence="2">Activator of Hsp90 ATPase homologue 1/2-like C-terminal domain-containing protein</fullName>
    </recommendedName>
</protein>
<dbReference type="InterPro" id="IPR013538">
    <property type="entry name" value="ASHA1/2-like_C"/>
</dbReference>
<dbReference type="Pfam" id="PF08327">
    <property type="entry name" value="AHSA1"/>
    <property type="match status" value="1"/>
</dbReference>
<dbReference type="EMBL" id="CP050063">
    <property type="protein sequence ID" value="QIP17239.1"/>
    <property type="molecule type" value="Genomic_DNA"/>
</dbReference>
<evidence type="ECO:0000259" key="2">
    <source>
        <dbReference type="Pfam" id="PF08327"/>
    </source>
</evidence>
<sequence>MSEFVVRKNVRIKAAPAVVWDALTNPEKTKQYFFNCEVFSDWEVGSTILFTGRMFLIKKVEFKGQILKIEPERLLQYTLTNEEDDIDSSSFSTVTDELTYENGETILSITDDVGEGKGAEDRFKRSQKGWDKLLEGLKEVVEKQS</sequence>
<dbReference type="AlphaFoldDB" id="A0A6G9AY23"/>
<evidence type="ECO:0000313" key="4">
    <source>
        <dbReference type="Proteomes" id="UP000501802"/>
    </source>
</evidence>
<accession>A0A6G9AY23</accession>
<dbReference type="Proteomes" id="UP000501802">
    <property type="component" value="Chromosome"/>
</dbReference>
<proteinExistence type="inferred from homology"/>
<dbReference type="SUPFAM" id="SSF55961">
    <property type="entry name" value="Bet v1-like"/>
    <property type="match status" value="1"/>
</dbReference>